<feature type="transmembrane region" description="Helical" evidence="1">
    <location>
        <begin position="166"/>
        <end position="187"/>
    </location>
</feature>
<keyword evidence="3" id="KW-1185">Reference proteome</keyword>
<keyword evidence="1" id="KW-0472">Membrane</keyword>
<reference evidence="2 3" key="1">
    <citation type="journal article" date="2016" name="Int. J. Syst. Evol. Microbiol.">
        <title>Dermabacter jinjuensis sp. nov., a novel species of the genus Dermabacter isolated from a clinical specimen.</title>
        <authorList>
            <person name="Park Y.K."/>
            <person name="Lee K.M."/>
            <person name="Lee W.K."/>
            <person name="Cho M.J."/>
            <person name="Lee H.S."/>
            <person name="Cho Y.G."/>
            <person name="Lee Y.C."/>
            <person name="Lee W.K."/>
            <person name="Seong W.K."/>
            <person name="Hwang K.J."/>
        </authorList>
    </citation>
    <scope>NUCLEOTIDE SEQUENCE [LARGE SCALE GENOMIC DNA]</scope>
    <source>
        <strain evidence="2 3">32T</strain>
    </source>
</reference>
<organism evidence="2 3">
    <name type="scientific">Dermabacter jinjuensis</name>
    <dbReference type="NCBI Taxonomy" id="1667168"/>
    <lineage>
        <taxon>Bacteria</taxon>
        <taxon>Bacillati</taxon>
        <taxon>Actinomycetota</taxon>
        <taxon>Actinomycetes</taxon>
        <taxon>Micrococcales</taxon>
        <taxon>Dermabacteraceae</taxon>
        <taxon>Dermabacter</taxon>
    </lineage>
</organism>
<evidence type="ECO:0000313" key="3">
    <source>
        <dbReference type="Proteomes" id="UP000815698"/>
    </source>
</evidence>
<keyword evidence="1" id="KW-1133">Transmembrane helix</keyword>
<protein>
    <recommendedName>
        <fullName evidence="4">Integral membrane protein</fullName>
    </recommendedName>
</protein>
<accession>A0ABN5DP77</accession>
<evidence type="ECO:0008006" key="4">
    <source>
        <dbReference type="Google" id="ProtNLM"/>
    </source>
</evidence>
<dbReference type="RefSeq" id="WP_096883270.1">
    <property type="nucleotide sequence ID" value="NZ_CP023482.1"/>
</dbReference>
<gene>
    <name evidence="2" type="ORF">COP05_08620</name>
</gene>
<dbReference type="Proteomes" id="UP000815698">
    <property type="component" value="Chromosome"/>
</dbReference>
<feature type="transmembrane region" description="Helical" evidence="1">
    <location>
        <begin position="245"/>
        <end position="272"/>
    </location>
</feature>
<proteinExistence type="predicted"/>
<dbReference type="EMBL" id="CP023482">
    <property type="protein sequence ID" value="ATH97143.1"/>
    <property type="molecule type" value="Genomic_DNA"/>
</dbReference>
<sequence>MTIVREIGAVLLVLVSFVATTVSVPAAWVRDRIVNREGFLTLTSPLARDLDLQKTLANDAMNQVGAGLPIPESLRAGVQDMLLSQVGAVAGTEAYGTMWSGTMGDIHDQLTSGATTVTVHADLTPIWDALLAPVKSILPFDLPDVGPTVVNLGTFDAGWFEVLEAIAVNATLLTVVGIAAGLGALLVSSVRLRTLMLLGVAVLVTALTWIGVLYGHALWVPETLTDSTVAGPVVQRVLDVAAHDVFVPAVLCALAGLGLIIAAVTGMSIVAARRSAAQRQVLPATQGGYPERW</sequence>
<evidence type="ECO:0000313" key="2">
    <source>
        <dbReference type="EMBL" id="ATH97143.1"/>
    </source>
</evidence>
<name>A0ABN5DP77_9MICO</name>
<keyword evidence="1" id="KW-0812">Transmembrane</keyword>
<feature type="transmembrane region" description="Helical" evidence="1">
    <location>
        <begin position="194"/>
        <end position="214"/>
    </location>
</feature>
<evidence type="ECO:0000256" key="1">
    <source>
        <dbReference type="SAM" id="Phobius"/>
    </source>
</evidence>